<organism evidence="5">
    <name type="scientific">Eremomyces bilateralis CBS 781.70</name>
    <dbReference type="NCBI Taxonomy" id="1392243"/>
    <lineage>
        <taxon>Eukaryota</taxon>
        <taxon>Fungi</taxon>
        <taxon>Dikarya</taxon>
        <taxon>Ascomycota</taxon>
        <taxon>Pezizomycotina</taxon>
        <taxon>Dothideomycetes</taxon>
        <taxon>Dothideomycetes incertae sedis</taxon>
        <taxon>Eremomycetales</taxon>
        <taxon>Eremomycetaceae</taxon>
        <taxon>Eremomyces</taxon>
    </lineage>
</organism>
<reference evidence="7" key="2">
    <citation type="submission" date="2020-04" db="EMBL/GenBank/DDBJ databases">
        <authorList>
            <consortium name="NCBI Genome Project"/>
        </authorList>
    </citation>
    <scope>NUCLEOTIDE SEQUENCE</scope>
    <source>
        <strain evidence="7">CBS 781.70</strain>
    </source>
</reference>
<dbReference type="AlphaFoldDB" id="A0A6G1G023"/>
<dbReference type="GO" id="GO:0003847">
    <property type="term" value="F:1-alkyl-2-acetylglycerophosphocholine esterase activity"/>
    <property type="evidence" value="ECO:0007669"/>
    <property type="project" value="UniProtKB-UniRule"/>
</dbReference>
<evidence type="ECO:0000256" key="4">
    <source>
        <dbReference type="PIRNR" id="PIRNR018169"/>
    </source>
</evidence>
<evidence type="ECO:0000256" key="2">
    <source>
        <dbReference type="ARBA" id="ARBA00022963"/>
    </source>
</evidence>
<keyword evidence="3 4" id="KW-0443">Lipid metabolism</keyword>
<reference evidence="5 7" key="1">
    <citation type="submission" date="2020-01" db="EMBL/GenBank/DDBJ databases">
        <authorList>
            <consortium name="DOE Joint Genome Institute"/>
            <person name="Haridas S."/>
            <person name="Albert R."/>
            <person name="Binder M."/>
            <person name="Bloem J."/>
            <person name="Labutti K."/>
            <person name="Salamov A."/>
            <person name="Andreopoulos B."/>
            <person name="Baker S.E."/>
            <person name="Barry K."/>
            <person name="Bills G."/>
            <person name="Bluhm B.H."/>
            <person name="Cannon C."/>
            <person name="Castanera R."/>
            <person name="Culley D.E."/>
            <person name="Daum C."/>
            <person name="Ezra D."/>
            <person name="Gonzalez J.B."/>
            <person name="Henrissat B."/>
            <person name="Kuo A."/>
            <person name="Liang C."/>
            <person name="Lipzen A."/>
            <person name="Lutzoni F."/>
            <person name="Magnuson J."/>
            <person name="Mondo S."/>
            <person name="Nolan M."/>
            <person name="Ohm R."/>
            <person name="Pangilinan J."/>
            <person name="Park H.-J."/>
            <person name="Ramirez L."/>
            <person name="Alfaro M."/>
            <person name="Sun H."/>
            <person name="Tritt A."/>
            <person name="Yoshinaga Y."/>
            <person name="Zwiers L.-H."/>
            <person name="Turgeon B.G."/>
            <person name="Goodwin S.B."/>
            <person name="Spatafora J.W."/>
            <person name="Crous P.W."/>
            <person name="Grigoriev I.V."/>
        </authorList>
    </citation>
    <scope>NUCLEOTIDE SEQUENCE</scope>
    <source>
        <strain evidence="5 7">CBS 781.70</strain>
    </source>
</reference>
<dbReference type="PIRSF" id="PIRSF018169">
    <property type="entry name" value="PAF_acetylhydrolase"/>
    <property type="match status" value="1"/>
</dbReference>
<evidence type="ECO:0000313" key="5">
    <source>
        <dbReference type="EMBL" id="KAF1811276.1"/>
    </source>
</evidence>
<dbReference type="PANTHER" id="PTHR10272:SF7">
    <property type="entry name" value="PHOSPHOLIPASE-RELATED"/>
    <property type="match status" value="1"/>
</dbReference>
<comment type="catalytic activity">
    <reaction evidence="4">
        <text>a 1-O-alkyl-2-acetyl-sn-glycero-3-phosphocholine + H2O = a 1-O-alkyl-sn-glycero-3-phosphocholine + acetate + H(+)</text>
        <dbReference type="Rhea" id="RHEA:17777"/>
        <dbReference type="ChEBI" id="CHEBI:15377"/>
        <dbReference type="ChEBI" id="CHEBI:15378"/>
        <dbReference type="ChEBI" id="CHEBI:30089"/>
        <dbReference type="ChEBI" id="CHEBI:30909"/>
        <dbReference type="ChEBI" id="CHEBI:36707"/>
        <dbReference type="EC" id="3.1.1.47"/>
    </reaction>
</comment>
<gene>
    <name evidence="5 7" type="ORF">P152DRAFT_438385</name>
</gene>
<evidence type="ECO:0000313" key="7">
    <source>
        <dbReference type="RefSeq" id="XP_033532907.1"/>
    </source>
</evidence>
<proteinExistence type="inferred from homology"/>
<dbReference type="Gene3D" id="3.40.50.1820">
    <property type="entry name" value="alpha/beta hydrolase"/>
    <property type="match status" value="1"/>
</dbReference>
<accession>A0A6G1G023</accession>
<dbReference type="InterPro" id="IPR016715">
    <property type="entry name" value="PAF_acetylhydro_eukaryote"/>
</dbReference>
<sequence length="544" mass="59714">MTLATPLRWLLSKVAPIGSFPSHSGPYAVGSCDVEIPIADLHSPSPKPEDADIHTVVFRIFYPCEPASSTKSVRWIPDPQRAYMRAYARYLGINFAVSDHLAFLSHVLYYIAIPVRRNAMLLPPQTSSGKWPVMIFSHGLAGCRNTYSWILGAVASYGVVVIAPDHRDRSAAITYIRATDEHPPKVLTYNRIPHTAIDIVYRGRDRQMRIRLWELGLIHSALLKINAGVSVRNLDPNSTRFRKTDTNEVLSIFVHRLSVDEPGSIIWAGHSFGSASVVQLVKSTYWRIPADDPDGNSTSLHPPYTPLFTPSATSSIARQITPSSPLVLLDMWAMPLDSPYTFRLSQMPLPCYATPSSSAGSTTLALLSAAFAEWPANLDRLKRALCPTPATETSLRNPHAFTPTPIDVAGPRLFYPANSAHLYQSDFAILFPRATRRMFNGGGGEPTRLLRLNQRAIVEFLRDIGMEVGPPNARGLADGEVQGEVGVGEKRGDWRILARDGGGIRGWMAVEVMGGTEVVEGGTSKLDEVREIDVLGEVVSSGQK</sequence>
<keyword evidence="6" id="KW-1185">Reference proteome</keyword>
<dbReference type="GO" id="GO:0016042">
    <property type="term" value="P:lipid catabolic process"/>
    <property type="evidence" value="ECO:0007669"/>
    <property type="project" value="UniProtKB-KW"/>
</dbReference>
<dbReference type="InterPro" id="IPR029058">
    <property type="entry name" value="AB_hydrolase_fold"/>
</dbReference>
<keyword evidence="2 4" id="KW-0442">Lipid degradation</keyword>
<dbReference type="GeneID" id="54418175"/>
<protein>
    <recommendedName>
        <fullName evidence="4">Putative phospholipase</fullName>
        <ecNumber evidence="4">3.1.1.47</ecNumber>
    </recommendedName>
</protein>
<dbReference type="PANTHER" id="PTHR10272">
    <property type="entry name" value="PLATELET-ACTIVATING FACTOR ACETYLHYDROLASE"/>
    <property type="match status" value="1"/>
</dbReference>
<comment type="similarity">
    <text evidence="4">Belongs to the serine esterase family.</text>
</comment>
<evidence type="ECO:0000313" key="6">
    <source>
        <dbReference type="Proteomes" id="UP000504638"/>
    </source>
</evidence>
<reference evidence="7" key="3">
    <citation type="submission" date="2025-04" db="UniProtKB">
        <authorList>
            <consortium name="RefSeq"/>
        </authorList>
    </citation>
    <scope>IDENTIFICATION</scope>
    <source>
        <strain evidence="7">CBS 781.70</strain>
    </source>
</reference>
<dbReference type="EMBL" id="ML975162">
    <property type="protein sequence ID" value="KAF1811276.1"/>
    <property type="molecule type" value="Genomic_DNA"/>
</dbReference>
<evidence type="ECO:0000256" key="1">
    <source>
        <dbReference type="ARBA" id="ARBA00022801"/>
    </source>
</evidence>
<dbReference type="Proteomes" id="UP000504638">
    <property type="component" value="Unplaced"/>
</dbReference>
<dbReference type="EC" id="3.1.1.47" evidence="4"/>
<dbReference type="Pfam" id="PF03403">
    <property type="entry name" value="PAF-AH_p_II"/>
    <property type="match status" value="1"/>
</dbReference>
<dbReference type="RefSeq" id="XP_033532907.1">
    <property type="nucleotide sequence ID" value="XM_033677605.1"/>
</dbReference>
<keyword evidence="1 4" id="KW-0378">Hydrolase</keyword>
<dbReference type="OrthoDB" id="2363873at2759"/>
<dbReference type="SUPFAM" id="SSF53474">
    <property type="entry name" value="alpha/beta-Hydrolases"/>
    <property type="match status" value="1"/>
</dbReference>
<name>A0A6G1G023_9PEZI</name>
<evidence type="ECO:0000256" key="3">
    <source>
        <dbReference type="ARBA" id="ARBA00023098"/>
    </source>
</evidence>